<feature type="compositionally biased region" description="Acidic residues" evidence="1">
    <location>
        <begin position="187"/>
        <end position="209"/>
    </location>
</feature>
<dbReference type="PANTHER" id="PTHR31307">
    <property type="entry name" value="TRIHELIX TRANSCRIPTION FACTOR ASIL2"/>
    <property type="match status" value="1"/>
</dbReference>
<feature type="compositionally biased region" description="Pro residues" evidence="1">
    <location>
        <begin position="1"/>
        <end position="10"/>
    </location>
</feature>
<dbReference type="InterPro" id="IPR044822">
    <property type="entry name" value="Myb_DNA-bind_4"/>
</dbReference>
<dbReference type="Pfam" id="PF13837">
    <property type="entry name" value="Myb_DNA-bind_4"/>
    <property type="match status" value="1"/>
</dbReference>
<dbReference type="InterPro" id="IPR006578">
    <property type="entry name" value="MADF-dom"/>
</dbReference>
<organism evidence="3 4">
    <name type="scientific">Spinacia oleracea</name>
    <name type="common">Spinach</name>
    <dbReference type="NCBI Taxonomy" id="3562"/>
    <lineage>
        <taxon>Eukaryota</taxon>
        <taxon>Viridiplantae</taxon>
        <taxon>Streptophyta</taxon>
        <taxon>Embryophyta</taxon>
        <taxon>Tracheophyta</taxon>
        <taxon>Spermatophyta</taxon>
        <taxon>Magnoliopsida</taxon>
        <taxon>eudicotyledons</taxon>
        <taxon>Gunneridae</taxon>
        <taxon>Pentapetalae</taxon>
        <taxon>Caryophyllales</taxon>
        <taxon>Chenopodiaceae</taxon>
        <taxon>Chenopodioideae</taxon>
        <taxon>Anserineae</taxon>
        <taxon>Spinacia</taxon>
    </lineage>
</organism>
<dbReference type="RefSeq" id="XP_021850858.2">
    <property type="nucleotide sequence ID" value="XM_021995166.2"/>
</dbReference>
<accession>A0A9R0IK82</accession>
<name>A0A9R0IK82_SPIOL</name>
<evidence type="ECO:0000256" key="1">
    <source>
        <dbReference type="SAM" id="MobiDB-lite"/>
    </source>
</evidence>
<dbReference type="PROSITE" id="PS51029">
    <property type="entry name" value="MADF"/>
    <property type="match status" value="1"/>
</dbReference>
<feature type="region of interest" description="Disordered" evidence="1">
    <location>
        <begin position="183"/>
        <end position="218"/>
    </location>
</feature>
<dbReference type="KEGG" id="soe:110790381"/>
<keyword evidence="3" id="KW-1185">Reference proteome</keyword>
<feature type="region of interest" description="Disordered" evidence="1">
    <location>
        <begin position="1"/>
        <end position="45"/>
    </location>
</feature>
<dbReference type="SMART" id="SM00595">
    <property type="entry name" value="MADF"/>
    <property type="match status" value="1"/>
</dbReference>
<gene>
    <name evidence="4" type="primary">LOC110790381</name>
</gene>
<proteinExistence type="predicted"/>
<feature type="region of interest" description="Disordered" evidence="1">
    <location>
        <begin position="146"/>
        <end position="170"/>
    </location>
</feature>
<feature type="compositionally biased region" description="Gly residues" evidence="1">
    <location>
        <begin position="148"/>
        <end position="168"/>
    </location>
</feature>
<dbReference type="InterPro" id="IPR044823">
    <property type="entry name" value="ASIL1/2-like"/>
</dbReference>
<reference evidence="4" key="2">
    <citation type="submission" date="2025-08" db="UniProtKB">
        <authorList>
            <consortium name="RefSeq"/>
        </authorList>
    </citation>
    <scope>IDENTIFICATION</scope>
    <source>
        <tissue evidence="4">Leaf</tissue>
    </source>
</reference>
<dbReference type="Proteomes" id="UP000813463">
    <property type="component" value="Chromosome 4"/>
</dbReference>
<dbReference type="AlphaFoldDB" id="A0A9R0IK82"/>
<protein>
    <submittedName>
        <fullName evidence="4">Protein FIP2-like isoform X1</fullName>
    </submittedName>
</protein>
<feature type="domain" description="MADF" evidence="2">
    <location>
        <begin position="35"/>
        <end position="143"/>
    </location>
</feature>
<evidence type="ECO:0000313" key="4">
    <source>
        <dbReference type="RefSeq" id="XP_021850858.2"/>
    </source>
</evidence>
<dbReference type="PANTHER" id="PTHR31307:SF49">
    <property type="entry name" value="ALCOHOL DEHYDROGENASE TRANSCRIPTION FACTOR MYB_SANT-LIKE FAMILY PROTEIN"/>
    <property type="match status" value="1"/>
</dbReference>
<evidence type="ECO:0000259" key="2">
    <source>
        <dbReference type="PROSITE" id="PS51029"/>
    </source>
</evidence>
<sequence>MASSSSPPPYQQQSFSDYPEPPMGIPLLLPAPAQPAHTSRRLPPPCWTPDETAGLIDAYRDKWYSLRRGNLRAAHWQDVADNVHRFCPHVSPPKTAVQCRHKMEKLRKRYRAELNRAKSIPHHKFASSWVYFSKMDFMEKGDSALPAGGRGGGGGGGGAGGRVGGGGKAASSISPVVVADEFMNDGFGDDDDDDNNNDNNDLDDDDEDYNGGSFRKEAKEFQRNGLRIRIAGNSRKNYGGFDEIPNPKFGLKSSTSSRYNEFGSPPPQFDDGVRYSTRFARNGSNGGVGSSSGMGKGKGVNMNMNMNMNMNTMKKKRSALNRDGGRKERGDNVAMAMVEAIRVLGEGYVRTEMTKIEMMREAEKSRMETELKRTQMVLEYHQNIVETFVRGWSNHKNNDSDA</sequence>
<reference evidence="3" key="1">
    <citation type="journal article" date="2021" name="Nat. Commun.">
        <title>Genomic analyses provide insights into spinach domestication and the genetic basis of agronomic traits.</title>
        <authorList>
            <person name="Cai X."/>
            <person name="Sun X."/>
            <person name="Xu C."/>
            <person name="Sun H."/>
            <person name="Wang X."/>
            <person name="Ge C."/>
            <person name="Zhang Z."/>
            <person name="Wang Q."/>
            <person name="Fei Z."/>
            <person name="Jiao C."/>
            <person name="Wang Q."/>
        </authorList>
    </citation>
    <scope>NUCLEOTIDE SEQUENCE [LARGE SCALE GENOMIC DNA]</scope>
    <source>
        <strain evidence="3">cv. Varoflay</strain>
    </source>
</reference>
<feature type="compositionally biased region" description="Low complexity" evidence="1">
    <location>
        <begin position="26"/>
        <end position="36"/>
    </location>
</feature>
<evidence type="ECO:0000313" key="3">
    <source>
        <dbReference type="Proteomes" id="UP000813463"/>
    </source>
</evidence>
<dbReference type="GeneID" id="110790381"/>
<dbReference type="Gene3D" id="1.10.10.60">
    <property type="entry name" value="Homeodomain-like"/>
    <property type="match status" value="1"/>
</dbReference>